<dbReference type="Gene3D" id="1.20.120.350">
    <property type="entry name" value="Voltage-gated potassium channels. Chain C"/>
    <property type="match status" value="1"/>
</dbReference>
<feature type="transmembrane region" description="Helical" evidence="12">
    <location>
        <begin position="132"/>
        <end position="152"/>
    </location>
</feature>
<dbReference type="Pfam" id="PF00520">
    <property type="entry name" value="Ion_trans"/>
    <property type="match status" value="1"/>
</dbReference>
<evidence type="ECO:0000256" key="8">
    <source>
        <dbReference type="ARBA" id="ARBA00023065"/>
    </source>
</evidence>
<keyword evidence="6" id="KW-0630">Potassium</keyword>
<dbReference type="PANTHER" id="PTHR10027">
    <property type="entry name" value="CALCIUM-ACTIVATED POTASSIUM CHANNEL ALPHA CHAIN"/>
    <property type="match status" value="1"/>
</dbReference>
<keyword evidence="4 12" id="KW-0812">Transmembrane</keyword>
<evidence type="ECO:0000256" key="12">
    <source>
        <dbReference type="SAM" id="Phobius"/>
    </source>
</evidence>
<sequence>MEPSLPSVEEGRSLNTTSRRNAKRSARHMDSFASAHAKIWLSMHNNHGSAHGAETGVRLMHQLFTCLLYPVLFLRYLLKPLAHAYLQSGTPDLLMACLTAVSCVIFVVSTYIPAERFDRGSNLLLTDPHDAVQAIALMDFTIALMFIMDYILNLCGSDNAHTYAFSFQGMTDLVASLPFTFLRGPLSGNTHFWPSVPRVLKLMKITRVSRITRLVRYRKRSITNSSSYSQDVSEMETTIAIVFLLIYLYVTVDLIVIIEEFSMSNEEFNTGKSMPWHDALYFTIVTLSTVGYGDILPTTTASRIFISMVICVALVAVSKLVSNVLNAAAKISKWKNRYMIQRNQPHVVLCGSPAGTYLHFFAELFSDTQRLENEQLPTVAILNSGDPSEEIKMLVSQFHPMIQYIDGSPLDEGGWDLVRLDKARAIVVLPIAKDGVDQTENHSLLVAMSVYKYCSQLIDKASSYQDGSHSRKDPDKEMEDRRELLLDRMPAMSFMVMHRRSKDRLLDLRLPAQVVAKQEMRDTLTALGSLLPGFLTFFGNAIKSDPGVVVQEKWQEEYVNGANHEVYLVDPPEPAVIEELRESLQLPGPVCYCHLARLLFKVNETLLLGLVVDEAFRLDTRRVTSATGARHHHTPLSPRILLNPWNLEMVPDELGEVICRFIFLGRSKHAVDSAMREFREPETIARAFTRVQKHQKDESMDDVEEGVRLSEMKHMTPLTSKRSVHLPPAGLGLSNASQWFEAQALTASNDVAPGHGGAHSSMPTTEDHGLAASHSRELVRHIKQAEDLVKDLAGALRVEGGNSSASDGEESGDEADDEQGRKTATHLRSIQSMLRMARRGVRGLRLDPIGRGSTGGASGSAPLRNHIVIEAFAADEKAIISILVCLRRITGTPVVVLMSSKNKETISQVQRQLRNLNNSRYFVGGHYALPTRGETKEEEKATGTRPPELPEGKRCVGDRVIFMADHQDFEKDVLTQANVTAAIAVIHCANSTVVASSLQERRDADHQLTVKSAVSWQLFLAHRTRHPHQRTPVEVTHVVHQLFVDESLSFISHSVKDSPLESILAPSCVDNSSPAALHFIPAFSRKSTSNHSFFGKLPPSPAGRGMDPQRTSLDDEEQEDRREDELEAKLRIRNLTSMRMQALSDDSLFAWPSYAAGRVFSETMIELLMAQGYFSPLEIRFWETLIGVQASSAADVVQPPLFARSQFSDPPNAGHMDNFSLSEAINNNTGGIQLRSIPIPRELLRLNRPLKYYHILDACHEDGCVPLGLYRATTTIDLDSSEVNSSGMGSTRPGAGNRMDGGRPGFNGPRTQASSRMKTTQATMPYMVTNPPPSTVVQPQDKLLLLLPSSTQRISDLHHSRSASSYSETQSPLLPQDQGQEKH</sequence>
<protein>
    <submittedName>
        <fullName evidence="16">Uncharacterized protein</fullName>
    </submittedName>
</protein>
<reference evidence="16" key="1">
    <citation type="submission" date="2021-01" db="EMBL/GenBank/DDBJ databases">
        <authorList>
            <person name="Corre E."/>
            <person name="Pelletier E."/>
            <person name="Niang G."/>
            <person name="Scheremetjew M."/>
            <person name="Finn R."/>
            <person name="Kale V."/>
            <person name="Holt S."/>
            <person name="Cochrane G."/>
            <person name="Meng A."/>
            <person name="Brown T."/>
            <person name="Cohen L."/>
        </authorList>
    </citation>
    <scope>NUCLEOTIDE SEQUENCE</scope>
    <source>
        <strain evidence="16">CCMP1243</strain>
    </source>
</reference>
<dbReference type="Pfam" id="PF03493">
    <property type="entry name" value="BK_channel_a"/>
    <property type="match status" value="1"/>
</dbReference>
<keyword evidence="5" id="KW-0631">Potassium channel</keyword>
<dbReference type="InterPro" id="IPR003148">
    <property type="entry name" value="RCK_N"/>
</dbReference>
<feature type="transmembrane region" description="Helical" evidence="12">
    <location>
        <begin position="238"/>
        <end position="258"/>
    </location>
</feature>
<dbReference type="EMBL" id="HBHJ01011201">
    <property type="protein sequence ID" value="CAD9678824.1"/>
    <property type="molecule type" value="Transcribed_RNA"/>
</dbReference>
<evidence type="ECO:0000256" key="5">
    <source>
        <dbReference type="ARBA" id="ARBA00022826"/>
    </source>
</evidence>
<evidence type="ECO:0000256" key="4">
    <source>
        <dbReference type="ARBA" id="ARBA00022692"/>
    </source>
</evidence>
<keyword evidence="7 12" id="KW-1133">Transmembrane helix</keyword>
<evidence type="ECO:0000256" key="1">
    <source>
        <dbReference type="ARBA" id="ARBA00004141"/>
    </source>
</evidence>
<organism evidence="16">
    <name type="scientific">Rhizochromulina marina</name>
    <dbReference type="NCBI Taxonomy" id="1034831"/>
    <lineage>
        <taxon>Eukaryota</taxon>
        <taxon>Sar</taxon>
        <taxon>Stramenopiles</taxon>
        <taxon>Ochrophyta</taxon>
        <taxon>Dictyochophyceae</taxon>
        <taxon>Rhizochromulinales</taxon>
        <taxon>Rhizochromulina</taxon>
    </lineage>
</organism>
<dbReference type="InterPro" id="IPR003929">
    <property type="entry name" value="K_chnl_BK_asu"/>
</dbReference>
<dbReference type="InterPro" id="IPR005821">
    <property type="entry name" value="Ion_trans_dom"/>
</dbReference>
<evidence type="ECO:0000256" key="3">
    <source>
        <dbReference type="ARBA" id="ARBA00022538"/>
    </source>
</evidence>
<feature type="region of interest" description="Disordered" evidence="11">
    <location>
        <begin position="1281"/>
        <end position="1313"/>
    </location>
</feature>
<keyword evidence="9 12" id="KW-0472">Membrane</keyword>
<evidence type="ECO:0000259" key="15">
    <source>
        <dbReference type="Pfam" id="PF22614"/>
    </source>
</evidence>
<accession>A0A7S2WC32</accession>
<feature type="transmembrane region" description="Helical" evidence="12">
    <location>
        <begin position="304"/>
        <end position="325"/>
    </location>
</feature>
<dbReference type="Pfam" id="PF22614">
    <property type="entry name" value="Slo-like_RCK"/>
    <property type="match status" value="1"/>
</dbReference>
<dbReference type="InterPro" id="IPR047871">
    <property type="entry name" value="K_chnl_Slo-like"/>
</dbReference>
<keyword evidence="8" id="KW-0406">Ion transport</keyword>
<feature type="domain" description="Calcium-activated potassium channel BK alpha subunit" evidence="14">
    <location>
        <begin position="513"/>
        <end position="575"/>
    </location>
</feature>
<name>A0A7S2WC32_9STRA</name>
<evidence type="ECO:0000256" key="10">
    <source>
        <dbReference type="ARBA" id="ARBA00023303"/>
    </source>
</evidence>
<dbReference type="PANTHER" id="PTHR10027:SF10">
    <property type="entry name" value="SLOWPOKE 2, ISOFORM D"/>
    <property type="match status" value="1"/>
</dbReference>
<feature type="compositionally biased region" description="Acidic residues" evidence="11">
    <location>
        <begin position="807"/>
        <end position="817"/>
    </location>
</feature>
<evidence type="ECO:0000256" key="6">
    <source>
        <dbReference type="ARBA" id="ARBA00022958"/>
    </source>
</evidence>
<feature type="transmembrane region" description="Helical" evidence="12">
    <location>
        <begin position="346"/>
        <end position="365"/>
    </location>
</feature>
<evidence type="ECO:0000259" key="13">
    <source>
        <dbReference type="Pfam" id="PF00520"/>
    </source>
</evidence>
<feature type="domain" description="RCK N-terminal" evidence="15">
    <location>
        <begin position="343"/>
        <end position="456"/>
    </location>
</feature>
<feature type="region of interest" description="Disordered" evidence="11">
    <location>
        <begin position="799"/>
        <end position="823"/>
    </location>
</feature>
<keyword evidence="3" id="KW-0633">Potassium transport</keyword>
<feature type="region of interest" description="Disordered" evidence="11">
    <location>
        <begin position="1095"/>
        <end position="1123"/>
    </location>
</feature>
<dbReference type="SUPFAM" id="SSF81324">
    <property type="entry name" value="Voltage-gated potassium channels"/>
    <property type="match status" value="1"/>
</dbReference>
<evidence type="ECO:0000313" key="16">
    <source>
        <dbReference type="EMBL" id="CAD9678824.1"/>
    </source>
</evidence>
<comment type="subcellular location">
    <subcellularLocation>
        <location evidence="1">Membrane</location>
        <topology evidence="1">Multi-pass membrane protein</topology>
    </subcellularLocation>
</comment>
<feature type="region of interest" description="Disordered" evidence="11">
    <location>
        <begin position="750"/>
        <end position="772"/>
    </location>
</feature>
<feature type="compositionally biased region" description="Polar residues" evidence="11">
    <location>
        <begin position="1362"/>
        <end position="1373"/>
    </location>
</feature>
<gene>
    <name evidence="16" type="ORF">RMAR1173_LOCUS7311</name>
</gene>
<keyword evidence="10" id="KW-0407">Ion channel</keyword>
<feature type="transmembrane region" description="Helical" evidence="12">
    <location>
        <begin position="59"/>
        <end position="78"/>
    </location>
</feature>
<evidence type="ECO:0000259" key="14">
    <source>
        <dbReference type="Pfam" id="PF03493"/>
    </source>
</evidence>
<evidence type="ECO:0000256" key="2">
    <source>
        <dbReference type="ARBA" id="ARBA00022448"/>
    </source>
</evidence>
<dbReference type="InterPro" id="IPR027359">
    <property type="entry name" value="Volt_channel_dom_sf"/>
</dbReference>
<dbReference type="Gene3D" id="1.10.287.70">
    <property type="match status" value="1"/>
</dbReference>
<dbReference type="GO" id="GO:0016020">
    <property type="term" value="C:membrane"/>
    <property type="evidence" value="ECO:0007669"/>
    <property type="project" value="UniProtKB-SubCell"/>
</dbReference>
<feature type="region of interest" description="Disordered" evidence="11">
    <location>
        <begin position="1354"/>
        <end position="1383"/>
    </location>
</feature>
<feature type="transmembrane region" description="Helical" evidence="12">
    <location>
        <begin position="90"/>
        <end position="112"/>
    </location>
</feature>
<evidence type="ECO:0000256" key="11">
    <source>
        <dbReference type="SAM" id="MobiDB-lite"/>
    </source>
</evidence>
<feature type="domain" description="Ion transport" evidence="13">
    <location>
        <begin position="93"/>
        <end position="331"/>
    </location>
</feature>
<evidence type="ECO:0000256" key="9">
    <source>
        <dbReference type="ARBA" id="ARBA00023136"/>
    </source>
</evidence>
<proteinExistence type="predicted"/>
<evidence type="ECO:0000256" key="7">
    <source>
        <dbReference type="ARBA" id="ARBA00022989"/>
    </source>
</evidence>
<keyword evidence="2" id="KW-0813">Transport</keyword>
<dbReference type="GO" id="GO:0005267">
    <property type="term" value="F:potassium channel activity"/>
    <property type="evidence" value="ECO:0007669"/>
    <property type="project" value="UniProtKB-KW"/>
</dbReference>
<feature type="region of interest" description="Disordered" evidence="11">
    <location>
        <begin position="1"/>
        <end position="25"/>
    </location>
</feature>